<dbReference type="SMART" id="SM01321">
    <property type="entry name" value="Y1_Tnp"/>
    <property type="match status" value="1"/>
</dbReference>
<evidence type="ECO:0000259" key="1">
    <source>
        <dbReference type="SMART" id="SM01321"/>
    </source>
</evidence>
<reference evidence="2 3" key="1">
    <citation type="journal article" date="2016" name="Nat. Commun.">
        <title>Thousands of microbial genomes shed light on interconnected biogeochemical processes in an aquifer system.</title>
        <authorList>
            <person name="Anantharaman K."/>
            <person name="Brown C.T."/>
            <person name="Hug L.A."/>
            <person name="Sharon I."/>
            <person name="Castelle C.J."/>
            <person name="Probst A.J."/>
            <person name="Thomas B.C."/>
            <person name="Singh A."/>
            <person name="Wilkins M.J."/>
            <person name="Karaoz U."/>
            <person name="Brodie E.L."/>
            <person name="Williams K.H."/>
            <person name="Hubbard S.S."/>
            <person name="Banfield J.F."/>
        </authorList>
    </citation>
    <scope>NUCLEOTIDE SEQUENCE [LARGE SCALE GENOMIC DNA]</scope>
</reference>
<protein>
    <recommendedName>
        <fullName evidence="1">Transposase IS200-like domain-containing protein</fullName>
    </recommendedName>
</protein>
<dbReference type="SUPFAM" id="SSF143422">
    <property type="entry name" value="Transposase IS200-like"/>
    <property type="match status" value="1"/>
</dbReference>
<dbReference type="InterPro" id="IPR036515">
    <property type="entry name" value="Transposase_17_sf"/>
</dbReference>
<comment type="caution">
    <text evidence="2">The sequence shown here is derived from an EMBL/GenBank/DDBJ whole genome shotgun (WGS) entry which is preliminary data.</text>
</comment>
<gene>
    <name evidence="2" type="ORF">A3G59_00870</name>
</gene>
<evidence type="ECO:0000313" key="3">
    <source>
        <dbReference type="Proteomes" id="UP000176881"/>
    </source>
</evidence>
<dbReference type="Proteomes" id="UP000176881">
    <property type="component" value="Unassembled WGS sequence"/>
</dbReference>
<proteinExistence type="predicted"/>
<dbReference type="Pfam" id="PF01797">
    <property type="entry name" value="Y1_Tnp"/>
    <property type="match status" value="1"/>
</dbReference>
<name>A0A1G2PAE5_9BACT</name>
<dbReference type="GO" id="GO:0004803">
    <property type="term" value="F:transposase activity"/>
    <property type="evidence" value="ECO:0007669"/>
    <property type="project" value="InterPro"/>
</dbReference>
<dbReference type="InterPro" id="IPR002686">
    <property type="entry name" value="Transposase_17"/>
</dbReference>
<dbReference type="PANTHER" id="PTHR34322">
    <property type="entry name" value="TRANSPOSASE, Y1_TNP DOMAIN-CONTAINING"/>
    <property type="match status" value="1"/>
</dbReference>
<dbReference type="PANTHER" id="PTHR34322:SF2">
    <property type="entry name" value="TRANSPOSASE IS200-LIKE DOMAIN-CONTAINING PROTEIN"/>
    <property type="match status" value="1"/>
</dbReference>
<evidence type="ECO:0000313" key="2">
    <source>
        <dbReference type="EMBL" id="OHA45305.1"/>
    </source>
</evidence>
<feature type="domain" description="Transposase IS200-like" evidence="1">
    <location>
        <begin position="7"/>
        <end position="152"/>
    </location>
</feature>
<dbReference type="EMBL" id="MHSN01000008">
    <property type="protein sequence ID" value="OHA45305.1"/>
    <property type="molecule type" value="Genomic_DNA"/>
</dbReference>
<dbReference type="AlphaFoldDB" id="A0A1G2PAE5"/>
<sequence>MKRVSFPEGSYVHVFNRGAKKMPIYREKSDQWRMLFGLFYFNSVYLPSDWVQALRNEDCLPKFVWPKDKFGERSPLVSILAYTIMPNHFHLVLKEKVSKGISMFMHKFCMGYSKFINAKYSESGTIFQGPFKSVPVLGDEHLRYLAVYIMVKNVFELFPGGLTKATDNFDAAFDFALNYPFSSLPDYAGARTSKIISRDIYGGLFPDRKQFKEFARDCIVGRNKSVAEFLEGSMFDE</sequence>
<organism evidence="2 3">
    <name type="scientific">Candidatus Taylorbacteria bacterium RIFCSPLOWO2_12_FULL_47_20</name>
    <dbReference type="NCBI Taxonomy" id="1802335"/>
    <lineage>
        <taxon>Bacteria</taxon>
        <taxon>Candidatus Tayloriibacteriota</taxon>
    </lineage>
</organism>
<accession>A0A1G2PAE5</accession>
<dbReference type="GO" id="GO:0006313">
    <property type="term" value="P:DNA transposition"/>
    <property type="evidence" value="ECO:0007669"/>
    <property type="project" value="InterPro"/>
</dbReference>
<dbReference type="Gene3D" id="3.30.70.1290">
    <property type="entry name" value="Transposase IS200-like"/>
    <property type="match status" value="1"/>
</dbReference>
<dbReference type="GO" id="GO:0003677">
    <property type="term" value="F:DNA binding"/>
    <property type="evidence" value="ECO:0007669"/>
    <property type="project" value="InterPro"/>
</dbReference>